<comment type="caution">
    <text evidence="1">The sequence shown here is derived from an EMBL/GenBank/DDBJ whole genome shotgun (WGS) entry which is preliminary data.</text>
</comment>
<proteinExistence type="predicted"/>
<evidence type="ECO:0000313" key="2">
    <source>
        <dbReference type="Proteomes" id="UP000774935"/>
    </source>
</evidence>
<dbReference type="RefSeq" id="WP_199109076.1">
    <property type="nucleotide sequence ID" value="NZ_JAHWXQ010000001.1"/>
</dbReference>
<protein>
    <submittedName>
        <fullName evidence="1">Uncharacterized protein</fullName>
    </submittedName>
</protein>
<name>A0ABS6X9D7_9BACT</name>
<keyword evidence="2" id="KW-1185">Reference proteome</keyword>
<organism evidence="1 2">
    <name type="scientific">Pontibacter populi</name>
    <dbReference type="NCBI Taxonomy" id="890055"/>
    <lineage>
        <taxon>Bacteria</taxon>
        <taxon>Pseudomonadati</taxon>
        <taxon>Bacteroidota</taxon>
        <taxon>Cytophagia</taxon>
        <taxon>Cytophagales</taxon>
        <taxon>Hymenobacteraceae</taxon>
        <taxon>Pontibacter</taxon>
    </lineage>
</organism>
<dbReference type="Proteomes" id="UP000774935">
    <property type="component" value="Unassembled WGS sequence"/>
</dbReference>
<accession>A0ABS6X9D7</accession>
<evidence type="ECO:0000313" key="1">
    <source>
        <dbReference type="EMBL" id="MBW3364598.1"/>
    </source>
</evidence>
<sequence>MPAIPSTNYNYPYYESLIAFAGATAVHIPGPGKNTKRQIINVTTQLPRNAGSPLPACH</sequence>
<gene>
    <name evidence="1" type="ORF">KYK27_06065</name>
</gene>
<reference evidence="1 2" key="1">
    <citation type="submission" date="2021-07" db="EMBL/GenBank/DDBJ databases">
        <authorList>
            <person name="Kim M.K."/>
        </authorList>
    </citation>
    <scope>NUCLEOTIDE SEQUENCE [LARGE SCALE GENOMIC DNA]</scope>
    <source>
        <strain evidence="1 2">HLY7-15</strain>
    </source>
</reference>
<dbReference type="EMBL" id="JAHWXQ010000001">
    <property type="protein sequence ID" value="MBW3364598.1"/>
    <property type="molecule type" value="Genomic_DNA"/>
</dbReference>